<dbReference type="PANTHER" id="PTHR14614:SF130">
    <property type="entry name" value="PROTEIN-LYSINE N-METHYLTRANSFERASE EEF2KMT"/>
    <property type="match status" value="1"/>
</dbReference>
<protein>
    <submittedName>
        <fullName evidence="2">Caltractin</fullName>
    </submittedName>
</protein>
<name>A0ABP0J011_9DINO</name>
<proteinExistence type="predicted"/>
<dbReference type="Proteomes" id="UP001642464">
    <property type="component" value="Unassembled WGS sequence"/>
</dbReference>
<dbReference type="InterPro" id="IPR029063">
    <property type="entry name" value="SAM-dependent_MTases_sf"/>
</dbReference>
<dbReference type="InterPro" id="IPR019410">
    <property type="entry name" value="Methyltransf_16"/>
</dbReference>
<dbReference type="SUPFAM" id="SSF53335">
    <property type="entry name" value="S-adenosyl-L-methionine-dependent methyltransferases"/>
    <property type="match status" value="1"/>
</dbReference>
<evidence type="ECO:0000313" key="1">
    <source>
        <dbReference type="EMBL" id="CAK9003592.1"/>
    </source>
</evidence>
<dbReference type="PANTHER" id="PTHR14614">
    <property type="entry name" value="HEPATOCELLULAR CARCINOMA-ASSOCIATED ANTIGEN"/>
    <property type="match status" value="1"/>
</dbReference>
<evidence type="ECO:0000313" key="2">
    <source>
        <dbReference type="EMBL" id="CAK9007675.1"/>
    </source>
</evidence>
<evidence type="ECO:0000313" key="3">
    <source>
        <dbReference type="Proteomes" id="UP001642464"/>
    </source>
</evidence>
<dbReference type="EMBL" id="CAXAMM010004446">
    <property type="protein sequence ID" value="CAK9003592.1"/>
    <property type="molecule type" value="Genomic_DNA"/>
</dbReference>
<dbReference type="Pfam" id="PF10294">
    <property type="entry name" value="Methyltransf_16"/>
    <property type="match status" value="1"/>
</dbReference>
<organism evidence="2 3">
    <name type="scientific">Durusdinium trenchii</name>
    <dbReference type="NCBI Taxonomy" id="1381693"/>
    <lineage>
        <taxon>Eukaryota</taxon>
        <taxon>Sar</taxon>
        <taxon>Alveolata</taxon>
        <taxon>Dinophyceae</taxon>
        <taxon>Suessiales</taxon>
        <taxon>Symbiodiniaceae</taxon>
        <taxon>Durusdinium</taxon>
    </lineage>
</organism>
<dbReference type="Gene3D" id="3.40.50.150">
    <property type="entry name" value="Vaccinia Virus protein VP39"/>
    <property type="match status" value="1"/>
</dbReference>
<accession>A0ABP0J011</accession>
<sequence length="219" mass="23985">MEVREFDDDPCCMVWPAARVLFKWLTSNELVPTGGGQILELGAGTGFLALCLAEHVDKVVAVEGAEQGFVNLQHNVEKSGLGNVTCVKWDWEEQTEIPSEVPDHLDMILGSDIVYPRYYNCEALCRTVVALLTRPRGKPVPVFFALCDRMACENGDVGSSLDAFFDACSACSLEVLEIDIARELFVAAEVQLNEDGSHDDPGGARGTRSSIRLFRLSLS</sequence>
<gene>
    <name evidence="1" type="ORF">SCF082_LOCUS7809</name>
    <name evidence="2" type="ORF">SCF082_LOCUS9561</name>
</gene>
<dbReference type="EMBL" id="CAXAMM010005557">
    <property type="protein sequence ID" value="CAK9007675.1"/>
    <property type="molecule type" value="Genomic_DNA"/>
</dbReference>
<keyword evidence="3" id="KW-1185">Reference proteome</keyword>
<reference evidence="2 3" key="1">
    <citation type="submission" date="2024-02" db="EMBL/GenBank/DDBJ databases">
        <authorList>
            <person name="Chen Y."/>
            <person name="Shah S."/>
            <person name="Dougan E. K."/>
            <person name="Thang M."/>
            <person name="Chan C."/>
        </authorList>
    </citation>
    <scope>NUCLEOTIDE SEQUENCE [LARGE SCALE GENOMIC DNA]</scope>
</reference>
<comment type="caution">
    <text evidence="2">The sequence shown here is derived from an EMBL/GenBank/DDBJ whole genome shotgun (WGS) entry which is preliminary data.</text>
</comment>